<dbReference type="GO" id="GO:0009507">
    <property type="term" value="C:chloroplast"/>
    <property type="evidence" value="ECO:0007669"/>
    <property type="project" value="UniProtKB-SubCell"/>
</dbReference>
<comment type="subcellular location">
    <subcellularLocation>
        <location evidence="1">Plastid</location>
        <location evidence="1">Chloroplast</location>
    </subcellularLocation>
</comment>
<feature type="signal peptide" evidence="4">
    <location>
        <begin position="1"/>
        <end position="17"/>
    </location>
</feature>
<evidence type="ECO:0000256" key="2">
    <source>
        <dbReference type="ARBA" id="ARBA00022528"/>
    </source>
</evidence>
<proteinExistence type="predicted"/>
<dbReference type="EMBL" id="KI925053">
    <property type="protein sequence ID" value="ETW19907.1"/>
    <property type="molecule type" value="Genomic_DNA"/>
</dbReference>
<evidence type="ECO:0008006" key="7">
    <source>
        <dbReference type="Google" id="ProtNLM"/>
    </source>
</evidence>
<evidence type="ECO:0000256" key="3">
    <source>
        <dbReference type="ARBA" id="ARBA00022640"/>
    </source>
</evidence>
<reference evidence="5 6" key="2">
    <citation type="submission" date="2013-02" db="EMBL/GenBank/DDBJ databases">
        <title>The Genome Sequence of Plasmodium falciparum Vietnam Oak-Knoll (FVO).</title>
        <authorList>
            <consortium name="The Broad Institute Genome Sequencing Platform"/>
            <consortium name="The Broad Institute Genome Sequencing Center for Infectious Disease"/>
            <person name="Neafsey D."/>
            <person name="Cheeseman I."/>
            <person name="Volkman S."/>
            <person name="Adams J."/>
            <person name="Walker B."/>
            <person name="Young S.K."/>
            <person name="Zeng Q."/>
            <person name="Gargeya S."/>
            <person name="Fitzgerald M."/>
            <person name="Haas B."/>
            <person name="Abouelleil A."/>
            <person name="Alvarado L."/>
            <person name="Arachchi H.M."/>
            <person name="Berlin A.M."/>
            <person name="Chapman S.B."/>
            <person name="Dewar J."/>
            <person name="Goldberg J."/>
            <person name="Griggs A."/>
            <person name="Gujja S."/>
            <person name="Hansen M."/>
            <person name="Howarth C."/>
            <person name="Imamovic A."/>
            <person name="Larimer J."/>
            <person name="McCowan C."/>
            <person name="Murphy C."/>
            <person name="Neiman D."/>
            <person name="Pearson M."/>
            <person name="Priest M."/>
            <person name="Roberts A."/>
            <person name="Saif S."/>
            <person name="Shea T."/>
            <person name="Sisk P."/>
            <person name="Sykes S."/>
            <person name="Wortman J."/>
            <person name="Nusbaum C."/>
            <person name="Birren B."/>
        </authorList>
    </citation>
    <scope>NUCLEOTIDE SEQUENCE [LARGE SCALE GENOMIC DNA]</scope>
    <source>
        <strain evidence="6">Vietnam Oak-Knoll (FVO)</strain>
    </source>
</reference>
<evidence type="ECO:0000256" key="4">
    <source>
        <dbReference type="SAM" id="SignalP"/>
    </source>
</evidence>
<dbReference type="PANTHER" id="PTHR33926:SF4">
    <property type="entry name" value="PROTEIN TIC 22, CHLOROPLASTIC"/>
    <property type="match status" value="1"/>
</dbReference>
<dbReference type="Pfam" id="PF04278">
    <property type="entry name" value="Tic22"/>
    <property type="match status" value="1"/>
</dbReference>
<evidence type="ECO:0000256" key="1">
    <source>
        <dbReference type="ARBA" id="ARBA00004229"/>
    </source>
</evidence>
<name>A0A024VBF6_PLAFA</name>
<dbReference type="SMR" id="A0A024VBF6"/>
<reference evidence="5 6" key="1">
    <citation type="submission" date="2013-02" db="EMBL/GenBank/DDBJ databases">
        <title>The Genome Annotation of Plasmodium falciparum Vietnam Oak-Knoll (FVO).</title>
        <authorList>
            <consortium name="The Broad Institute Genome Sequencing Platform"/>
            <consortium name="The Broad Institute Genome Sequencing Center for Infectious Disease"/>
            <person name="Neafsey D."/>
            <person name="Hoffman S."/>
            <person name="Volkman S."/>
            <person name="Rosenthal P."/>
            <person name="Walker B."/>
            <person name="Young S.K."/>
            <person name="Zeng Q."/>
            <person name="Gargeya S."/>
            <person name="Fitzgerald M."/>
            <person name="Haas B."/>
            <person name="Abouelleil A."/>
            <person name="Allen A.W."/>
            <person name="Alvarado L."/>
            <person name="Arachchi H.M."/>
            <person name="Berlin A.M."/>
            <person name="Chapman S.B."/>
            <person name="Gainer-Dewar J."/>
            <person name="Goldberg J."/>
            <person name="Griggs A."/>
            <person name="Gujja S."/>
            <person name="Hansen M."/>
            <person name="Howarth C."/>
            <person name="Imamovic A."/>
            <person name="Ireland A."/>
            <person name="Larimer J."/>
            <person name="McCowan C."/>
            <person name="Murphy C."/>
            <person name="Pearson M."/>
            <person name="Poon T.W."/>
            <person name="Priest M."/>
            <person name="Roberts A."/>
            <person name="Saif S."/>
            <person name="Shea T."/>
            <person name="Sisk P."/>
            <person name="Sykes S."/>
            <person name="Wortman J."/>
            <person name="Nusbaum C."/>
            <person name="Birren B."/>
        </authorList>
    </citation>
    <scope>NUCLEOTIDE SEQUENCE [LARGE SCALE GENOMIC DNA]</scope>
    <source>
        <strain evidence="6">Vietnam Oak-Knoll (FVO)</strain>
    </source>
</reference>
<keyword evidence="2" id="KW-0150">Chloroplast</keyword>
<dbReference type="PANTHER" id="PTHR33926">
    <property type="entry name" value="PROTEIN TIC 22, CHLOROPLASTIC"/>
    <property type="match status" value="1"/>
</dbReference>
<keyword evidence="3" id="KW-0934">Plastid</keyword>
<keyword evidence="4" id="KW-0732">Signal</keyword>
<gene>
    <name evidence="5" type="ORF">PFFVO_01196</name>
</gene>
<accession>A0A024VBF6</accession>
<dbReference type="OrthoDB" id="196308at2759"/>
<dbReference type="GO" id="GO:0015031">
    <property type="term" value="P:protein transport"/>
    <property type="evidence" value="ECO:0007669"/>
    <property type="project" value="InterPro"/>
</dbReference>
<dbReference type="Proteomes" id="UP000030690">
    <property type="component" value="Unassembled WGS sequence"/>
</dbReference>
<organism evidence="5 6">
    <name type="scientific">Plasmodium falciparum Vietnam Oak-Knoll</name>
    <name type="common">FVO</name>
    <dbReference type="NCBI Taxonomy" id="1036723"/>
    <lineage>
        <taxon>Eukaryota</taxon>
        <taxon>Sar</taxon>
        <taxon>Alveolata</taxon>
        <taxon>Apicomplexa</taxon>
        <taxon>Aconoidasida</taxon>
        <taxon>Haemosporida</taxon>
        <taxon>Plasmodiidae</taxon>
        <taxon>Plasmodium</taxon>
        <taxon>Plasmodium (Laverania)</taxon>
    </lineage>
</organism>
<feature type="chain" id="PRO_5001535819" description="Apicoplast TIC22 protein" evidence="4">
    <location>
        <begin position="18"/>
        <end position="279"/>
    </location>
</feature>
<dbReference type="InterPro" id="IPR007378">
    <property type="entry name" value="Tic22-like"/>
</dbReference>
<evidence type="ECO:0000313" key="5">
    <source>
        <dbReference type="EMBL" id="ETW19907.1"/>
    </source>
</evidence>
<dbReference type="Gene3D" id="3.40.1350.100">
    <property type="match status" value="2"/>
</dbReference>
<evidence type="ECO:0000313" key="6">
    <source>
        <dbReference type="Proteomes" id="UP000030690"/>
    </source>
</evidence>
<dbReference type="AlphaFoldDB" id="A0A024VBF6"/>
<sequence length="279" mass="33474">MCLLLFICLYFARGIYCLKTLNGLSRDINNSIYLRNNVHKKKRLVDCNLCMLKHKFRLSFWKKRYDERPIEEKLEVIPVFLITNYNSSPYIFQENEKQVCYMFLCPYDAENMLNDMIKYNGMKYNGNIKIHNITMKKAYELMKEFLQLEKMEVNKEDSKKKQNIYWKLISSKRQLQNALYYLSFTKKSELMYPVFYAENLYIQKDGSNIIPLFFDLEDLKEAIEEQKNKALSKVDYKIKVLNMVDLIFTEDHKKFGFVPSTQSVKYLDKLNIGTKKTYF</sequence>
<protein>
    <recommendedName>
        <fullName evidence="7">Apicoplast TIC22 protein</fullName>
    </recommendedName>
</protein>